<keyword evidence="3" id="KW-1185">Reference proteome</keyword>
<sequence length="544" mass="58398">MASQTQTQQPGLGVPGTAPDVRPQQCAICSRLWPWVVFRPLPDGTRDLSQIRCLRCEDPTCAWDRLVWRQARTAMTKAVDRARRHYTKNYDSHPHPAALGLPPRSSSEGEFPFSISVTTSAGKHVGTSMVTAATTTTATTTSGTSGPSSESMAASASTSATTHHQRPPPPTQTQQPAHRPHSVPSVPPVPTVPIPNHGQMQFVQTQGLAGLTEPERAIAWLRAHYRPAPPPAAVRQVDVYMRYQAHFARTPIRLISGVEFVRLIPHVFPTCQLTHVGYECLGLVPIEGDLATNGMAHRDSSMHASPPISRPGDTFDTSMGGAIQHRVAYPVPGQGPVMRPFPPSSAPIARPAAPSMTAWHPDAHYFPVAQSMPFLHQPISVAPNRHPLYPNNTAAPPIHGSYVSPHVQPRPTQITPIAQPAPQPAPRPGVPTQTNAERRLSSDDWSTLRKNHGGGGGGGTRNTPVKLAHVLATSQQVHSGLSIQPKSNVSTFTAATISASTAAAASPGRWSSTTKPETSGRQDDPIVIDDEKHADQVEDLLIPP</sequence>
<feature type="region of interest" description="Disordered" evidence="1">
    <location>
        <begin position="88"/>
        <end position="112"/>
    </location>
</feature>
<reference evidence="2 3" key="1">
    <citation type="submission" date="2018-11" db="EMBL/GenBank/DDBJ databases">
        <title>Genome sequence of Saitozyma podzolica DSM 27192.</title>
        <authorList>
            <person name="Aliyu H."/>
            <person name="Gorte O."/>
            <person name="Ochsenreither K."/>
        </authorList>
    </citation>
    <scope>NUCLEOTIDE SEQUENCE [LARGE SCALE GENOMIC DNA]</scope>
    <source>
        <strain evidence="2 3">DSM 27192</strain>
    </source>
</reference>
<dbReference type="AlphaFoldDB" id="A0A427YKE3"/>
<comment type="caution">
    <text evidence="2">The sequence shown here is derived from an EMBL/GenBank/DDBJ whole genome shotgun (WGS) entry which is preliminary data.</text>
</comment>
<accession>A0A427YKE3</accession>
<gene>
    <name evidence="2" type="ORF">EHS25_009867</name>
</gene>
<feature type="region of interest" description="Disordered" evidence="1">
    <location>
        <begin position="499"/>
        <end position="544"/>
    </location>
</feature>
<organism evidence="2 3">
    <name type="scientific">Saitozyma podzolica</name>
    <dbReference type="NCBI Taxonomy" id="1890683"/>
    <lineage>
        <taxon>Eukaryota</taxon>
        <taxon>Fungi</taxon>
        <taxon>Dikarya</taxon>
        <taxon>Basidiomycota</taxon>
        <taxon>Agaricomycotina</taxon>
        <taxon>Tremellomycetes</taxon>
        <taxon>Tremellales</taxon>
        <taxon>Trimorphomycetaceae</taxon>
        <taxon>Saitozyma</taxon>
    </lineage>
</organism>
<feature type="region of interest" description="Disordered" evidence="1">
    <location>
        <begin position="410"/>
        <end position="464"/>
    </location>
</feature>
<evidence type="ECO:0000313" key="3">
    <source>
        <dbReference type="Proteomes" id="UP000279259"/>
    </source>
</evidence>
<dbReference type="OrthoDB" id="10401503at2759"/>
<feature type="compositionally biased region" description="Basic and acidic residues" evidence="1">
    <location>
        <begin position="518"/>
        <end position="536"/>
    </location>
</feature>
<evidence type="ECO:0000256" key="1">
    <source>
        <dbReference type="SAM" id="MobiDB-lite"/>
    </source>
</evidence>
<feature type="region of interest" description="Disordered" evidence="1">
    <location>
        <begin position="136"/>
        <end position="197"/>
    </location>
</feature>
<dbReference type="InterPro" id="IPR036388">
    <property type="entry name" value="WH-like_DNA-bd_sf"/>
</dbReference>
<evidence type="ECO:0000313" key="2">
    <source>
        <dbReference type="EMBL" id="RSH91568.1"/>
    </source>
</evidence>
<dbReference type="EMBL" id="RSCD01000008">
    <property type="protein sequence ID" value="RSH91568.1"/>
    <property type="molecule type" value="Genomic_DNA"/>
</dbReference>
<dbReference type="Proteomes" id="UP000279259">
    <property type="component" value="Unassembled WGS sequence"/>
</dbReference>
<protein>
    <recommendedName>
        <fullName evidence="4">RFX-type winged-helix domain-containing protein</fullName>
    </recommendedName>
</protein>
<evidence type="ECO:0008006" key="4">
    <source>
        <dbReference type="Google" id="ProtNLM"/>
    </source>
</evidence>
<feature type="compositionally biased region" description="Low complexity" evidence="1">
    <location>
        <begin position="136"/>
        <end position="162"/>
    </location>
</feature>
<proteinExistence type="predicted"/>
<dbReference type="Gene3D" id="1.10.10.10">
    <property type="entry name" value="Winged helix-like DNA-binding domain superfamily/Winged helix DNA-binding domain"/>
    <property type="match status" value="1"/>
</dbReference>
<feature type="compositionally biased region" description="Pro residues" evidence="1">
    <location>
        <begin position="419"/>
        <end position="429"/>
    </location>
</feature>
<name>A0A427YKE3_9TREE</name>